<evidence type="ECO:0000313" key="4">
    <source>
        <dbReference type="Proteomes" id="UP001501285"/>
    </source>
</evidence>
<feature type="transmembrane region" description="Helical" evidence="2">
    <location>
        <begin position="140"/>
        <end position="157"/>
    </location>
</feature>
<feature type="compositionally biased region" description="Polar residues" evidence="1">
    <location>
        <begin position="66"/>
        <end position="76"/>
    </location>
</feature>
<feature type="compositionally biased region" description="Polar residues" evidence="1">
    <location>
        <begin position="18"/>
        <end position="35"/>
    </location>
</feature>
<proteinExistence type="predicted"/>
<name>A0ABN2TTY6_9MICO</name>
<comment type="caution">
    <text evidence="3">The sequence shown here is derived from an EMBL/GenBank/DDBJ whole genome shotgun (WGS) entry which is preliminary data.</text>
</comment>
<organism evidence="3 4">
    <name type="scientific">Terrabacter terrae</name>
    <dbReference type="NCBI Taxonomy" id="318434"/>
    <lineage>
        <taxon>Bacteria</taxon>
        <taxon>Bacillati</taxon>
        <taxon>Actinomycetota</taxon>
        <taxon>Actinomycetes</taxon>
        <taxon>Micrococcales</taxon>
        <taxon>Intrasporangiaceae</taxon>
        <taxon>Terrabacter</taxon>
    </lineage>
</organism>
<accession>A0ABN2TTY6</accession>
<protein>
    <recommendedName>
        <fullName evidence="5">DUF1049 domain-containing protein</fullName>
    </recommendedName>
</protein>
<evidence type="ECO:0000256" key="1">
    <source>
        <dbReference type="SAM" id="MobiDB-lite"/>
    </source>
</evidence>
<keyword evidence="2" id="KW-0812">Transmembrane</keyword>
<feature type="transmembrane region" description="Helical" evidence="2">
    <location>
        <begin position="169"/>
        <end position="192"/>
    </location>
</feature>
<evidence type="ECO:0000256" key="2">
    <source>
        <dbReference type="SAM" id="Phobius"/>
    </source>
</evidence>
<keyword evidence="2" id="KW-1133">Transmembrane helix</keyword>
<evidence type="ECO:0000313" key="3">
    <source>
        <dbReference type="EMBL" id="GAA2021259.1"/>
    </source>
</evidence>
<gene>
    <name evidence="3" type="ORF">GCM10009740_07260</name>
</gene>
<keyword evidence="4" id="KW-1185">Reference proteome</keyword>
<feature type="compositionally biased region" description="Pro residues" evidence="1">
    <location>
        <begin position="102"/>
        <end position="112"/>
    </location>
</feature>
<feature type="compositionally biased region" description="Low complexity" evidence="1">
    <location>
        <begin position="113"/>
        <end position="122"/>
    </location>
</feature>
<keyword evidence="2" id="KW-0472">Membrane</keyword>
<reference evidence="3 4" key="1">
    <citation type="journal article" date="2019" name="Int. J. Syst. Evol. Microbiol.">
        <title>The Global Catalogue of Microorganisms (GCM) 10K type strain sequencing project: providing services to taxonomists for standard genome sequencing and annotation.</title>
        <authorList>
            <consortium name="The Broad Institute Genomics Platform"/>
            <consortium name="The Broad Institute Genome Sequencing Center for Infectious Disease"/>
            <person name="Wu L."/>
            <person name="Ma J."/>
        </authorList>
    </citation>
    <scope>NUCLEOTIDE SEQUENCE [LARGE SCALE GENOMIC DNA]</scope>
    <source>
        <strain evidence="3 4">JCM 14283</strain>
    </source>
</reference>
<dbReference type="RefSeq" id="WP_343987656.1">
    <property type="nucleotide sequence ID" value="NZ_BAAANB010000001.1"/>
</dbReference>
<evidence type="ECO:0008006" key="5">
    <source>
        <dbReference type="Google" id="ProtNLM"/>
    </source>
</evidence>
<feature type="compositionally biased region" description="Basic and acidic residues" evidence="1">
    <location>
        <begin position="1"/>
        <end position="17"/>
    </location>
</feature>
<dbReference type="Proteomes" id="UP001501285">
    <property type="component" value="Unassembled WGS sequence"/>
</dbReference>
<sequence>MSAHPEDPTNERPRERTTNPAEENAMTSSQNTSGNEPERGFTDPTADPVSDPTSDPTSGSTAATTEIPSASTQSLPAQAPFRVEPARPVPDDAVRAGSELPHLPPPAAPPSGPTGAPSWSAPEPAPRPALVTVHKGPRPATVMLGLLTVLVAAYLLLANLTRVDLGFSFTGPAVIGAFGGMLLLVGIAGVLAGRLRR</sequence>
<dbReference type="EMBL" id="BAAANB010000001">
    <property type="protein sequence ID" value="GAA2021259.1"/>
    <property type="molecule type" value="Genomic_DNA"/>
</dbReference>
<feature type="region of interest" description="Disordered" evidence="1">
    <location>
        <begin position="1"/>
        <end position="127"/>
    </location>
</feature>
<feature type="compositionally biased region" description="Low complexity" evidence="1">
    <location>
        <begin position="42"/>
        <end position="65"/>
    </location>
</feature>